<keyword evidence="6" id="KW-0238">DNA-binding</keyword>
<comment type="caution">
    <text evidence="11">The sequence shown here is derived from an EMBL/GenBank/DDBJ whole genome shotgun (WGS) entry which is preliminary data.</text>
</comment>
<evidence type="ECO:0000313" key="12">
    <source>
        <dbReference type="Proteomes" id="UP000233654"/>
    </source>
</evidence>
<feature type="compositionally biased region" description="Polar residues" evidence="9">
    <location>
        <begin position="292"/>
        <end position="302"/>
    </location>
</feature>
<reference evidence="11 12" key="1">
    <citation type="journal article" date="2017" name="ISME J.">
        <title>Potential for microbial H2 and metal transformations associated with novel bacteria and archaea in deep terrestrial subsurface sediments.</title>
        <authorList>
            <person name="Hernsdorf A.W."/>
            <person name="Amano Y."/>
            <person name="Miyakawa K."/>
            <person name="Ise K."/>
            <person name="Suzuki Y."/>
            <person name="Anantharaman K."/>
            <person name="Probst A."/>
            <person name="Burstein D."/>
            <person name="Thomas B.C."/>
            <person name="Banfield J.F."/>
        </authorList>
    </citation>
    <scope>NUCLEOTIDE SEQUENCE [LARGE SCALE GENOMIC DNA]</scope>
    <source>
        <strain evidence="11">HGW-Actinobacteria-3</strain>
    </source>
</reference>
<organism evidence="11 12">
    <name type="scientific">Candidatus Anoxymicrobium japonicum</name>
    <dbReference type="NCBI Taxonomy" id="2013648"/>
    <lineage>
        <taxon>Bacteria</taxon>
        <taxon>Bacillati</taxon>
        <taxon>Actinomycetota</taxon>
        <taxon>Candidatus Geothermincolia</taxon>
        <taxon>Candidatus Geothermincolales</taxon>
        <taxon>Candidatus Anoxymicrobiaceae</taxon>
        <taxon>Candidatus Anoxymicrobium</taxon>
    </lineage>
</organism>
<dbReference type="EC" id="2.1.1.-" evidence="8"/>
<dbReference type="PRINTS" id="PR00508">
    <property type="entry name" value="S21N4MTFRASE"/>
</dbReference>
<dbReference type="InterPro" id="IPR017985">
    <property type="entry name" value="MeTrfase_CN4_CS"/>
</dbReference>
<sequence>MEQATESLFLKELNISEHYCAEADATLFFGECLELLKEIPDNEAKLIVTSPPYNIGKVYERKKKLQEYLDDQAMTIAECVRILHPQGSVCWQVGNYVDNGEILPLDILLHPIFARQGLKMRNRIVWHFEHGLHCKNRFSGRYETIVWYTKDDNYTFNLDPVRVPQKYPGKKYFKGPKAGEYSCNPMGKNPGDLWVIPNVKHNHIEKTIHPCQFPVELIERIVLSLTNEDDLVCDPYIGVGSTAIAAYRHDRKVAGADVVEKYIEVAVERLVSEARGELRTRPMNKEVYKPNGSVSKPPSQEATFEELEE</sequence>
<gene>
    <name evidence="11" type="ORF">CVT63_02380</name>
</gene>
<name>A0A2N3G7E2_9ACTN</name>
<evidence type="ECO:0000256" key="6">
    <source>
        <dbReference type="ARBA" id="ARBA00023125"/>
    </source>
</evidence>
<dbReference type="GO" id="GO:0009307">
    <property type="term" value="P:DNA restriction-modification system"/>
    <property type="evidence" value="ECO:0007669"/>
    <property type="project" value="UniProtKB-KW"/>
</dbReference>
<evidence type="ECO:0000256" key="3">
    <source>
        <dbReference type="ARBA" id="ARBA00022679"/>
    </source>
</evidence>
<feature type="region of interest" description="Disordered" evidence="9">
    <location>
        <begin position="281"/>
        <end position="309"/>
    </location>
</feature>
<keyword evidence="3 11" id="KW-0808">Transferase</keyword>
<comment type="similarity">
    <text evidence="1">Belongs to the N(4)/N(6)-methyltransferase family. N(4) subfamily.</text>
</comment>
<evidence type="ECO:0000256" key="4">
    <source>
        <dbReference type="ARBA" id="ARBA00022691"/>
    </source>
</evidence>
<dbReference type="Gene3D" id="3.40.50.150">
    <property type="entry name" value="Vaccinia Virus protein VP39"/>
    <property type="match status" value="1"/>
</dbReference>
<evidence type="ECO:0000256" key="9">
    <source>
        <dbReference type="SAM" id="MobiDB-lite"/>
    </source>
</evidence>
<dbReference type="InterPro" id="IPR001091">
    <property type="entry name" value="RM_Methyltransferase"/>
</dbReference>
<dbReference type="Proteomes" id="UP000233654">
    <property type="component" value="Unassembled WGS sequence"/>
</dbReference>
<dbReference type="PROSITE" id="PS00093">
    <property type="entry name" value="N4_MTASE"/>
    <property type="match status" value="1"/>
</dbReference>
<dbReference type="SUPFAM" id="SSF53335">
    <property type="entry name" value="S-adenosyl-L-methionine-dependent methyltransferases"/>
    <property type="match status" value="1"/>
</dbReference>
<dbReference type="GO" id="GO:0032259">
    <property type="term" value="P:methylation"/>
    <property type="evidence" value="ECO:0007669"/>
    <property type="project" value="UniProtKB-KW"/>
</dbReference>
<dbReference type="EMBL" id="PHEX01000013">
    <property type="protein sequence ID" value="PKQ28542.1"/>
    <property type="molecule type" value="Genomic_DNA"/>
</dbReference>
<keyword evidence="5" id="KW-0680">Restriction system</keyword>
<dbReference type="InterPro" id="IPR002941">
    <property type="entry name" value="DNA_methylase_N4/N6"/>
</dbReference>
<evidence type="ECO:0000256" key="7">
    <source>
        <dbReference type="ARBA" id="ARBA00049120"/>
    </source>
</evidence>
<evidence type="ECO:0000256" key="5">
    <source>
        <dbReference type="ARBA" id="ARBA00022747"/>
    </source>
</evidence>
<dbReference type="GO" id="GO:0003677">
    <property type="term" value="F:DNA binding"/>
    <property type="evidence" value="ECO:0007669"/>
    <property type="project" value="UniProtKB-KW"/>
</dbReference>
<comment type="catalytic activity">
    <reaction evidence="7">
        <text>a 2'-deoxycytidine in DNA + S-adenosyl-L-methionine = an N(4)-methyl-2'-deoxycytidine in DNA + S-adenosyl-L-homocysteine + H(+)</text>
        <dbReference type="Rhea" id="RHEA:16857"/>
        <dbReference type="Rhea" id="RHEA-COMP:11369"/>
        <dbReference type="Rhea" id="RHEA-COMP:13674"/>
        <dbReference type="ChEBI" id="CHEBI:15378"/>
        <dbReference type="ChEBI" id="CHEBI:57856"/>
        <dbReference type="ChEBI" id="CHEBI:59789"/>
        <dbReference type="ChEBI" id="CHEBI:85452"/>
        <dbReference type="ChEBI" id="CHEBI:137933"/>
        <dbReference type="EC" id="2.1.1.113"/>
    </reaction>
</comment>
<dbReference type="InterPro" id="IPR029063">
    <property type="entry name" value="SAM-dependent_MTases_sf"/>
</dbReference>
<dbReference type="AlphaFoldDB" id="A0A2N3G7E2"/>
<evidence type="ECO:0000256" key="1">
    <source>
        <dbReference type="ARBA" id="ARBA00010203"/>
    </source>
</evidence>
<dbReference type="Pfam" id="PF01555">
    <property type="entry name" value="N6_N4_Mtase"/>
    <property type="match status" value="1"/>
</dbReference>
<dbReference type="GO" id="GO:0008170">
    <property type="term" value="F:N-methyltransferase activity"/>
    <property type="evidence" value="ECO:0007669"/>
    <property type="project" value="InterPro"/>
</dbReference>
<proteinExistence type="inferred from homology"/>
<evidence type="ECO:0000313" key="11">
    <source>
        <dbReference type="EMBL" id="PKQ28542.1"/>
    </source>
</evidence>
<protein>
    <recommendedName>
        <fullName evidence="8">Methyltransferase</fullName>
        <ecNumber evidence="8">2.1.1.-</ecNumber>
    </recommendedName>
</protein>
<evidence type="ECO:0000256" key="2">
    <source>
        <dbReference type="ARBA" id="ARBA00022603"/>
    </source>
</evidence>
<keyword evidence="2 11" id="KW-0489">Methyltransferase</keyword>
<accession>A0A2N3G7E2</accession>
<keyword evidence="4" id="KW-0949">S-adenosyl-L-methionine</keyword>
<evidence type="ECO:0000259" key="10">
    <source>
        <dbReference type="Pfam" id="PF01555"/>
    </source>
</evidence>
<dbReference type="GO" id="GO:0015667">
    <property type="term" value="F:site-specific DNA-methyltransferase (cytosine-N4-specific) activity"/>
    <property type="evidence" value="ECO:0007669"/>
    <property type="project" value="UniProtKB-EC"/>
</dbReference>
<evidence type="ECO:0000256" key="8">
    <source>
        <dbReference type="RuleBase" id="RU362026"/>
    </source>
</evidence>
<feature type="domain" description="DNA methylase N-4/N-6" evidence="10">
    <location>
        <begin position="45"/>
        <end position="268"/>
    </location>
</feature>